<dbReference type="Proteomes" id="UP000522313">
    <property type="component" value="Unassembled WGS sequence"/>
</dbReference>
<dbReference type="CDD" id="cd18608">
    <property type="entry name" value="GH43_F5-8_typeC-like"/>
    <property type="match status" value="1"/>
</dbReference>
<evidence type="ECO:0000256" key="7">
    <source>
        <dbReference type="PIRSR" id="PIRSR606710-2"/>
    </source>
</evidence>
<evidence type="ECO:0000256" key="1">
    <source>
        <dbReference type="ARBA" id="ARBA00009865"/>
    </source>
</evidence>
<dbReference type="PANTHER" id="PTHR43772:SF2">
    <property type="entry name" value="PUTATIVE (AFU_ORTHOLOGUE AFUA_2G04480)-RELATED"/>
    <property type="match status" value="1"/>
</dbReference>
<dbReference type="PANTHER" id="PTHR43772">
    <property type="entry name" value="ENDO-1,4-BETA-XYLANASE"/>
    <property type="match status" value="1"/>
</dbReference>
<evidence type="ECO:0000313" key="11">
    <source>
        <dbReference type="EMBL" id="MBB6506580.1"/>
    </source>
</evidence>
<dbReference type="PROSITE" id="PS50022">
    <property type="entry name" value="FA58C_3"/>
    <property type="match status" value="1"/>
</dbReference>
<dbReference type="InterPro" id="IPR052176">
    <property type="entry name" value="Glycosyl_Hydrlase_43_Enz"/>
</dbReference>
<dbReference type="SUPFAM" id="SSF75005">
    <property type="entry name" value="Arabinanase/levansucrase/invertase"/>
    <property type="match status" value="1"/>
</dbReference>
<evidence type="ECO:0000256" key="8">
    <source>
        <dbReference type="RuleBase" id="RU361187"/>
    </source>
</evidence>
<evidence type="ECO:0000256" key="4">
    <source>
        <dbReference type="ARBA" id="ARBA00023277"/>
    </source>
</evidence>
<dbReference type="GO" id="GO:0045493">
    <property type="term" value="P:xylan catabolic process"/>
    <property type="evidence" value="ECO:0007669"/>
    <property type="project" value="UniProtKB-KW"/>
</dbReference>
<reference evidence="11 12" key="1">
    <citation type="submission" date="2020-08" db="EMBL/GenBank/DDBJ databases">
        <title>The Agave Microbiome: Exploring the role of microbial communities in plant adaptations to desert environments.</title>
        <authorList>
            <person name="Partida-Martinez L.P."/>
        </authorList>
    </citation>
    <scope>NUCLEOTIDE SEQUENCE [LARGE SCALE GENOMIC DNA]</scope>
    <source>
        <strain evidence="11 12">AS3.13</strain>
    </source>
</reference>
<proteinExistence type="inferred from homology"/>
<keyword evidence="2" id="KW-0624">Polysaccharide degradation</keyword>
<keyword evidence="3 8" id="KW-0378">Hydrolase</keyword>
<keyword evidence="9" id="KW-0732">Signal</keyword>
<dbReference type="SUPFAM" id="SSF49785">
    <property type="entry name" value="Galactose-binding domain-like"/>
    <property type="match status" value="1"/>
</dbReference>
<dbReference type="Gene3D" id="2.60.120.260">
    <property type="entry name" value="Galactose-binding domain-like"/>
    <property type="match status" value="1"/>
</dbReference>
<dbReference type="InterPro" id="IPR000421">
    <property type="entry name" value="FA58C"/>
</dbReference>
<feature type="chain" id="PRO_5030591120" evidence="9">
    <location>
        <begin position="26"/>
        <end position="459"/>
    </location>
</feature>
<dbReference type="Pfam" id="PF00754">
    <property type="entry name" value="F5_F8_type_C"/>
    <property type="match status" value="1"/>
</dbReference>
<comment type="caution">
    <text evidence="11">The sequence shown here is derived from an EMBL/GenBank/DDBJ whole genome shotgun (WGS) entry which is preliminary data.</text>
</comment>
<keyword evidence="4" id="KW-0119">Carbohydrate metabolism</keyword>
<dbReference type="GO" id="GO:0004553">
    <property type="term" value="F:hydrolase activity, hydrolyzing O-glycosyl compounds"/>
    <property type="evidence" value="ECO:0007669"/>
    <property type="project" value="InterPro"/>
</dbReference>
<dbReference type="InterPro" id="IPR023296">
    <property type="entry name" value="Glyco_hydro_beta-prop_sf"/>
</dbReference>
<sequence>MPYLTSRRRRWAPALLLLAAPLTLAADEPARWDAPGAGNPLLPGYFADPSIVRDGNRWYIFATIDPWGDDRLGLWTSENGRDWRFSTPDWPTKAAATSPTSGDSKVWAPSVVRAPNGRWYMYVSVGSEVWVGTAPTPAGPWRDANGGKPLIARDFAPAYHMIDAEAFVDDDGQAYLYWGSGLNWTNGHCFVVKLKPDMVTFDGTPRDVTPENYFEGPFMMKAHGRYLLTYSDGNTTKDTYKVRYAIGPSPFGPFHEAPNSPLLQTDAARDIISPGHHAVFRSQGQSYILYHRQALPWPQPGDAVLRQVAVDPLTVEADGTLARVRPTHGSQVAGFAAARDHGLTWTPIGDRAAAKAADDNYATLWRARPDGSGTIVADLGSVRRVNGSRLRPEFATRRYTYAVAASRDGKTWTPVLVPGGHQGSPVTLRHPVDTRYLRLTVATPAAGLWEWSIDGGRGR</sequence>
<organism evidence="11 12">
    <name type="scientific">Sphingomonas endophytica</name>
    <dbReference type="NCBI Taxonomy" id="869719"/>
    <lineage>
        <taxon>Bacteria</taxon>
        <taxon>Pseudomonadati</taxon>
        <taxon>Pseudomonadota</taxon>
        <taxon>Alphaproteobacteria</taxon>
        <taxon>Sphingomonadales</taxon>
        <taxon>Sphingomonadaceae</taxon>
        <taxon>Sphingomonas</taxon>
    </lineage>
</organism>
<dbReference type="Pfam" id="PF04616">
    <property type="entry name" value="Glyco_hydro_43"/>
    <property type="match status" value="1"/>
</dbReference>
<dbReference type="Gene3D" id="2.115.10.20">
    <property type="entry name" value="Glycosyl hydrolase domain, family 43"/>
    <property type="match status" value="1"/>
</dbReference>
<reference evidence="11 12" key="2">
    <citation type="submission" date="2020-08" db="EMBL/GenBank/DDBJ databases">
        <authorList>
            <person name="Partida-Martinez L."/>
            <person name="Huntemann M."/>
            <person name="Clum A."/>
            <person name="Wang J."/>
            <person name="Palaniappan K."/>
            <person name="Ritter S."/>
            <person name="Chen I.-M."/>
            <person name="Stamatis D."/>
            <person name="Reddy T."/>
            <person name="O'Malley R."/>
            <person name="Daum C."/>
            <person name="Shapiro N."/>
            <person name="Ivanova N."/>
            <person name="Kyrpides N."/>
            <person name="Woyke T."/>
        </authorList>
    </citation>
    <scope>NUCLEOTIDE SEQUENCE [LARGE SCALE GENOMIC DNA]</scope>
    <source>
        <strain evidence="11 12">AS3.13</strain>
    </source>
</reference>
<dbReference type="InterPro" id="IPR006710">
    <property type="entry name" value="Glyco_hydro_43"/>
</dbReference>
<name>A0A7X0JG03_9SPHN</name>
<protein>
    <submittedName>
        <fullName evidence="11">Beta-xylosidase</fullName>
    </submittedName>
</protein>
<feature type="signal peptide" evidence="9">
    <location>
        <begin position="1"/>
        <end position="25"/>
    </location>
</feature>
<feature type="site" description="Important for catalytic activity, responsible for pKa modulation of the active site Glu and correct orientation of both the proton donor and substrate" evidence="7">
    <location>
        <position position="163"/>
    </location>
</feature>
<keyword evidence="5 8" id="KW-0326">Glycosidase</keyword>
<feature type="domain" description="F5/8 type C" evidence="10">
    <location>
        <begin position="314"/>
        <end position="439"/>
    </location>
</feature>
<evidence type="ECO:0000256" key="2">
    <source>
        <dbReference type="ARBA" id="ARBA00022651"/>
    </source>
</evidence>
<evidence type="ECO:0000256" key="9">
    <source>
        <dbReference type="SAM" id="SignalP"/>
    </source>
</evidence>
<dbReference type="RefSeq" id="WP_184508417.1">
    <property type="nucleotide sequence ID" value="NZ_JACHBT010000027.1"/>
</dbReference>
<keyword evidence="2" id="KW-0858">Xylan degradation</keyword>
<feature type="active site" description="Proton donor" evidence="6">
    <location>
        <position position="215"/>
    </location>
</feature>
<evidence type="ECO:0000259" key="10">
    <source>
        <dbReference type="PROSITE" id="PS50022"/>
    </source>
</evidence>
<evidence type="ECO:0000313" key="12">
    <source>
        <dbReference type="Proteomes" id="UP000522313"/>
    </source>
</evidence>
<evidence type="ECO:0000256" key="5">
    <source>
        <dbReference type="ARBA" id="ARBA00023295"/>
    </source>
</evidence>
<dbReference type="AlphaFoldDB" id="A0A7X0JG03"/>
<accession>A0A7X0JG03</accession>
<gene>
    <name evidence="11" type="ORF">F4693_003585</name>
</gene>
<feature type="active site" description="Proton acceptor" evidence="6">
    <location>
        <position position="48"/>
    </location>
</feature>
<evidence type="ECO:0000256" key="6">
    <source>
        <dbReference type="PIRSR" id="PIRSR606710-1"/>
    </source>
</evidence>
<evidence type="ECO:0000256" key="3">
    <source>
        <dbReference type="ARBA" id="ARBA00022801"/>
    </source>
</evidence>
<dbReference type="EMBL" id="JACHBT010000027">
    <property type="protein sequence ID" value="MBB6506580.1"/>
    <property type="molecule type" value="Genomic_DNA"/>
</dbReference>
<comment type="similarity">
    <text evidence="1 8">Belongs to the glycosyl hydrolase 43 family.</text>
</comment>
<dbReference type="InterPro" id="IPR008979">
    <property type="entry name" value="Galactose-bd-like_sf"/>
</dbReference>